<organism evidence="1 2">
    <name type="scientific">Streptosporangium pseudovulgare</name>
    <dbReference type="NCBI Taxonomy" id="35765"/>
    <lineage>
        <taxon>Bacteria</taxon>
        <taxon>Bacillati</taxon>
        <taxon>Actinomycetota</taxon>
        <taxon>Actinomycetes</taxon>
        <taxon>Streptosporangiales</taxon>
        <taxon>Streptosporangiaceae</taxon>
        <taxon>Streptosporangium</taxon>
    </lineage>
</organism>
<protein>
    <submittedName>
        <fullName evidence="1">Uncharacterized protein</fullName>
    </submittedName>
</protein>
<proteinExistence type="predicted"/>
<accession>A0ABQ2QZL7</accession>
<dbReference type="EMBL" id="BMQJ01000009">
    <property type="protein sequence ID" value="GGQ05942.1"/>
    <property type="molecule type" value="Genomic_DNA"/>
</dbReference>
<sequence>MRFPRRHRETLNPVDQPAEAVFPTDKLSALRLGRPLVAEVEAGQPQYRAWIEIRPLRTDADDIARGEGWARNDDRRGFRLTHCEYVIERLDGWDYDIGSNELKRIIATDEASLFALLQDWGVAPERFTYPWNTDFPA</sequence>
<reference evidence="2" key="1">
    <citation type="journal article" date="2019" name="Int. J. Syst. Evol. Microbiol.">
        <title>The Global Catalogue of Microorganisms (GCM) 10K type strain sequencing project: providing services to taxonomists for standard genome sequencing and annotation.</title>
        <authorList>
            <consortium name="The Broad Institute Genomics Platform"/>
            <consortium name="The Broad Institute Genome Sequencing Center for Infectious Disease"/>
            <person name="Wu L."/>
            <person name="Ma J."/>
        </authorList>
    </citation>
    <scope>NUCLEOTIDE SEQUENCE [LARGE SCALE GENOMIC DNA]</scope>
    <source>
        <strain evidence="2">JCM 3115</strain>
    </source>
</reference>
<evidence type="ECO:0000313" key="2">
    <source>
        <dbReference type="Proteomes" id="UP000611554"/>
    </source>
</evidence>
<comment type="caution">
    <text evidence="1">The sequence shown here is derived from an EMBL/GenBank/DDBJ whole genome shotgun (WGS) entry which is preliminary data.</text>
</comment>
<name>A0ABQ2QZL7_9ACTN</name>
<gene>
    <name evidence="1" type="ORF">GCM10010140_40390</name>
</gene>
<keyword evidence="2" id="KW-1185">Reference proteome</keyword>
<dbReference type="Proteomes" id="UP000611554">
    <property type="component" value="Unassembled WGS sequence"/>
</dbReference>
<evidence type="ECO:0000313" key="1">
    <source>
        <dbReference type="EMBL" id="GGQ05942.1"/>
    </source>
</evidence>